<dbReference type="AlphaFoldDB" id="A0A6J4VDC5"/>
<evidence type="ECO:0000256" key="1">
    <source>
        <dbReference type="SAM" id="Phobius"/>
    </source>
</evidence>
<feature type="transmembrane region" description="Helical" evidence="1">
    <location>
        <begin position="45"/>
        <end position="63"/>
    </location>
</feature>
<feature type="transmembrane region" description="Helical" evidence="1">
    <location>
        <begin position="100"/>
        <end position="119"/>
    </location>
</feature>
<organism evidence="2">
    <name type="scientific">uncultured Thermomicrobiales bacterium</name>
    <dbReference type="NCBI Taxonomy" id="1645740"/>
    <lineage>
        <taxon>Bacteria</taxon>
        <taxon>Pseudomonadati</taxon>
        <taxon>Thermomicrobiota</taxon>
        <taxon>Thermomicrobia</taxon>
        <taxon>Thermomicrobiales</taxon>
        <taxon>environmental samples</taxon>
    </lineage>
</organism>
<keyword evidence="1" id="KW-1133">Transmembrane helix</keyword>
<keyword evidence="1" id="KW-0812">Transmembrane</keyword>
<dbReference type="InterPro" id="IPR046559">
    <property type="entry name" value="DUF6713"/>
</dbReference>
<dbReference type="EMBL" id="CADCWM010000673">
    <property type="protein sequence ID" value="CAA9575514.1"/>
    <property type="molecule type" value="Genomic_DNA"/>
</dbReference>
<protein>
    <submittedName>
        <fullName evidence="2">Uncharacterized protein</fullName>
    </submittedName>
</protein>
<name>A0A6J4VDC5_9BACT</name>
<dbReference type="Pfam" id="PF20460">
    <property type="entry name" value="DUF6713"/>
    <property type="match status" value="1"/>
</dbReference>
<reference evidence="2" key="1">
    <citation type="submission" date="2020-02" db="EMBL/GenBank/DDBJ databases">
        <authorList>
            <person name="Meier V. D."/>
        </authorList>
    </citation>
    <scope>NUCLEOTIDE SEQUENCE</scope>
    <source>
        <strain evidence="2">AVDCRST_MAG88</strain>
    </source>
</reference>
<evidence type="ECO:0000313" key="2">
    <source>
        <dbReference type="EMBL" id="CAA9575514.1"/>
    </source>
</evidence>
<keyword evidence="1" id="KW-0472">Membrane</keyword>
<gene>
    <name evidence="2" type="ORF">AVDCRST_MAG88-2774</name>
</gene>
<proteinExistence type="predicted"/>
<feature type="transmembrane region" description="Helical" evidence="1">
    <location>
        <begin position="70"/>
        <end position="88"/>
    </location>
</feature>
<sequence>MLRYGLFIVGLCLFLAHEMDAVRHKEWQLLPILSRLGDEAGYRAFTAVHVPLYALLFWGLFGAGTIYRGLVVALDAFFIVHLALHVALRNLPDNRFRSVFSWGLFVGAGVCGVIDLLLAL</sequence>
<accession>A0A6J4VDC5</accession>